<dbReference type="SUPFAM" id="SSF52172">
    <property type="entry name" value="CheY-like"/>
    <property type="match status" value="1"/>
</dbReference>
<dbReference type="GO" id="GO:0003677">
    <property type="term" value="F:DNA binding"/>
    <property type="evidence" value="ECO:0007669"/>
    <property type="project" value="UniProtKB-KW"/>
</dbReference>
<dbReference type="AlphaFoldDB" id="A0A371AVE3"/>
<dbReference type="PROSITE" id="PS50110">
    <property type="entry name" value="RESPONSE_REGULATORY"/>
    <property type="match status" value="1"/>
</dbReference>
<dbReference type="InterPro" id="IPR058245">
    <property type="entry name" value="NreC/VraR/RcsB-like_REC"/>
</dbReference>
<dbReference type="GO" id="GO:0006355">
    <property type="term" value="P:regulation of DNA-templated transcription"/>
    <property type="evidence" value="ECO:0007669"/>
    <property type="project" value="InterPro"/>
</dbReference>
<gene>
    <name evidence="10" type="ORF">DWV06_08945</name>
</gene>
<evidence type="ECO:0000313" key="11">
    <source>
        <dbReference type="Proteomes" id="UP000255036"/>
    </source>
</evidence>
<evidence type="ECO:0000256" key="5">
    <source>
        <dbReference type="ARBA" id="ARBA00023163"/>
    </source>
</evidence>
<evidence type="ECO:0000256" key="7">
    <source>
        <dbReference type="PROSITE-ProRule" id="PRU00169"/>
    </source>
</evidence>
<dbReference type="SMART" id="SM00448">
    <property type="entry name" value="REC"/>
    <property type="match status" value="1"/>
</dbReference>
<dbReference type="PROSITE" id="PS00622">
    <property type="entry name" value="HTH_LUXR_1"/>
    <property type="match status" value="1"/>
</dbReference>
<dbReference type="Pfam" id="PF00072">
    <property type="entry name" value="Response_reg"/>
    <property type="match status" value="1"/>
</dbReference>
<dbReference type="CDD" id="cd17535">
    <property type="entry name" value="REC_NarL-like"/>
    <property type="match status" value="1"/>
</dbReference>
<keyword evidence="5" id="KW-0804">Transcription</keyword>
<comment type="function">
    <text evidence="6">May play the central regulatory role in sporulation. It may be an element of the effector pathway responsible for the activation of sporulation genes in response to nutritional stress. Spo0A may act in concert with spo0H (a sigma factor) to control the expression of some genes that are critical to the sporulation process.</text>
</comment>
<dbReference type="InterPro" id="IPR039420">
    <property type="entry name" value="WalR-like"/>
</dbReference>
<dbReference type="Gene3D" id="3.40.50.2300">
    <property type="match status" value="1"/>
</dbReference>
<dbReference type="InterPro" id="IPR016032">
    <property type="entry name" value="Sig_transdc_resp-reg_C-effctor"/>
</dbReference>
<sequence length="214" mass="24473">MKIKVMIADDHKMVREGIKQLLELEGDIKVVTEVSNGIECLEKLKEFIPDVLLLDINMPSMNGLEVLKELNRKKFEVKVLLLTIHNEVEYLIKALDLGVYGYVLKDSGSNILKKAIYSVYNSSKYFEPSITPLLNSKLVQRDIDKIKLELLSDREIEVLTLLAQGLLNKQIAIKLDVSERTIKNHIFSIFKKISVTDRTQAAIFAIRNDLYKVI</sequence>
<accession>A0A371AVE3</accession>
<dbReference type="SMART" id="SM00421">
    <property type="entry name" value="HTH_LUXR"/>
    <property type="match status" value="1"/>
</dbReference>
<dbReference type="PRINTS" id="PR00038">
    <property type="entry name" value="HTHLUXR"/>
</dbReference>
<keyword evidence="2 7" id="KW-0597">Phosphoprotein</keyword>
<proteinExistence type="predicted"/>
<comment type="caution">
    <text evidence="10">The sequence shown here is derived from an EMBL/GenBank/DDBJ whole genome shotgun (WGS) entry which is preliminary data.</text>
</comment>
<dbReference type="Proteomes" id="UP000255036">
    <property type="component" value="Unassembled WGS sequence"/>
</dbReference>
<dbReference type="Pfam" id="PF00196">
    <property type="entry name" value="GerE"/>
    <property type="match status" value="1"/>
</dbReference>
<feature type="modified residue" description="4-aspartylphosphate" evidence="7">
    <location>
        <position position="55"/>
    </location>
</feature>
<dbReference type="RefSeq" id="WP_115481844.1">
    <property type="nucleotide sequence ID" value="NZ_QRCT01000023.1"/>
</dbReference>
<dbReference type="EMBL" id="QRCT01000023">
    <property type="protein sequence ID" value="RDU23555.1"/>
    <property type="molecule type" value="Genomic_DNA"/>
</dbReference>
<feature type="domain" description="Response regulatory" evidence="9">
    <location>
        <begin position="4"/>
        <end position="120"/>
    </location>
</feature>
<evidence type="ECO:0000259" key="8">
    <source>
        <dbReference type="PROSITE" id="PS50043"/>
    </source>
</evidence>
<dbReference type="OrthoDB" id="9779069at2"/>
<evidence type="ECO:0000313" key="10">
    <source>
        <dbReference type="EMBL" id="RDU23555.1"/>
    </source>
</evidence>
<dbReference type="InterPro" id="IPR000792">
    <property type="entry name" value="Tscrpt_reg_LuxR_C"/>
</dbReference>
<keyword evidence="3" id="KW-0805">Transcription regulation</keyword>
<evidence type="ECO:0000256" key="4">
    <source>
        <dbReference type="ARBA" id="ARBA00023125"/>
    </source>
</evidence>
<dbReference type="PANTHER" id="PTHR43214:SF43">
    <property type="entry name" value="TWO-COMPONENT RESPONSE REGULATOR"/>
    <property type="match status" value="1"/>
</dbReference>
<dbReference type="PROSITE" id="PS50043">
    <property type="entry name" value="HTH_LUXR_2"/>
    <property type="match status" value="1"/>
</dbReference>
<evidence type="ECO:0000256" key="2">
    <source>
        <dbReference type="ARBA" id="ARBA00022553"/>
    </source>
</evidence>
<keyword evidence="4 10" id="KW-0238">DNA-binding</keyword>
<name>A0A371AVE3_9FIRM</name>
<evidence type="ECO:0000256" key="3">
    <source>
        <dbReference type="ARBA" id="ARBA00023015"/>
    </source>
</evidence>
<keyword evidence="11" id="KW-1185">Reference proteome</keyword>
<dbReference type="InterPro" id="IPR001789">
    <property type="entry name" value="Sig_transdc_resp-reg_receiver"/>
</dbReference>
<evidence type="ECO:0000256" key="6">
    <source>
        <dbReference type="ARBA" id="ARBA00024867"/>
    </source>
</evidence>
<dbReference type="GO" id="GO:0000160">
    <property type="term" value="P:phosphorelay signal transduction system"/>
    <property type="evidence" value="ECO:0007669"/>
    <property type="project" value="InterPro"/>
</dbReference>
<evidence type="ECO:0000259" key="9">
    <source>
        <dbReference type="PROSITE" id="PS50110"/>
    </source>
</evidence>
<evidence type="ECO:0000256" key="1">
    <source>
        <dbReference type="ARBA" id="ARBA00018672"/>
    </source>
</evidence>
<dbReference type="CDD" id="cd06170">
    <property type="entry name" value="LuxR_C_like"/>
    <property type="match status" value="1"/>
</dbReference>
<protein>
    <recommendedName>
        <fullName evidence="1">Stage 0 sporulation protein A homolog</fullName>
    </recommendedName>
</protein>
<reference evidence="10 11" key="1">
    <citation type="submission" date="2018-07" db="EMBL/GenBank/DDBJ databases">
        <title>Anaerosacharophilus polymeroproducens gen. nov. sp. nov., an anaerobic bacterium isolated from salt field.</title>
        <authorList>
            <person name="Kim W."/>
            <person name="Yang S.-H."/>
            <person name="Oh J."/>
            <person name="Lee J.-H."/>
            <person name="Kwon K.K."/>
        </authorList>
    </citation>
    <scope>NUCLEOTIDE SEQUENCE [LARGE SCALE GENOMIC DNA]</scope>
    <source>
        <strain evidence="10 11">MCWD5</strain>
    </source>
</reference>
<dbReference type="InterPro" id="IPR011006">
    <property type="entry name" value="CheY-like_superfamily"/>
</dbReference>
<feature type="domain" description="HTH luxR-type" evidence="8">
    <location>
        <begin position="144"/>
        <end position="209"/>
    </location>
</feature>
<dbReference type="SUPFAM" id="SSF46894">
    <property type="entry name" value="C-terminal effector domain of the bipartite response regulators"/>
    <property type="match status" value="1"/>
</dbReference>
<organism evidence="10 11">
    <name type="scientific">Anaerosacchariphilus polymeriproducens</name>
    <dbReference type="NCBI Taxonomy" id="1812858"/>
    <lineage>
        <taxon>Bacteria</taxon>
        <taxon>Bacillati</taxon>
        <taxon>Bacillota</taxon>
        <taxon>Clostridia</taxon>
        <taxon>Lachnospirales</taxon>
        <taxon>Lachnospiraceae</taxon>
        <taxon>Anaerosacchariphilus</taxon>
    </lineage>
</organism>
<dbReference type="PANTHER" id="PTHR43214">
    <property type="entry name" value="TWO-COMPONENT RESPONSE REGULATOR"/>
    <property type="match status" value="1"/>
</dbReference>